<proteinExistence type="predicted"/>
<keyword evidence="2" id="KW-1185">Reference proteome</keyword>
<comment type="caution">
    <text evidence="1">The sequence shown here is derived from an EMBL/GenBank/DDBJ whole genome shotgun (WGS) entry which is preliminary data.</text>
</comment>
<organism evidence="1 2">
    <name type="scientific">Dioscorea alata</name>
    <name type="common">Purple yam</name>
    <dbReference type="NCBI Taxonomy" id="55571"/>
    <lineage>
        <taxon>Eukaryota</taxon>
        <taxon>Viridiplantae</taxon>
        <taxon>Streptophyta</taxon>
        <taxon>Embryophyta</taxon>
        <taxon>Tracheophyta</taxon>
        <taxon>Spermatophyta</taxon>
        <taxon>Magnoliopsida</taxon>
        <taxon>Liliopsida</taxon>
        <taxon>Dioscoreales</taxon>
        <taxon>Dioscoreaceae</taxon>
        <taxon>Dioscorea</taxon>
    </lineage>
</organism>
<dbReference type="EMBL" id="CM037014">
    <property type="protein sequence ID" value="KAH7686031.1"/>
    <property type="molecule type" value="Genomic_DNA"/>
</dbReference>
<accession>A0ACB7WEA5</accession>
<protein>
    <submittedName>
        <fullName evidence="1">Uncharacterized protein</fullName>
    </submittedName>
</protein>
<name>A0ACB7WEA5_DIOAL</name>
<evidence type="ECO:0000313" key="2">
    <source>
        <dbReference type="Proteomes" id="UP000827976"/>
    </source>
</evidence>
<evidence type="ECO:0000313" key="1">
    <source>
        <dbReference type="EMBL" id="KAH7686031.1"/>
    </source>
</evidence>
<reference evidence="2" key="1">
    <citation type="journal article" date="2022" name="Nat. Commun.">
        <title>Chromosome evolution and the genetic basis of agronomically important traits in greater yam.</title>
        <authorList>
            <person name="Bredeson J.V."/>
            <person name="Lyons J.B."/>
            <person name="Oniyinde I.O."/>
            <person name="Okereke N.R."/>
            <person name="Kolade O."/>
            <person name="Nnabue I."/>
            <person name="Nwadili C.O."/>
            <person name="Hribova E."/>
            <person name="Parker M."/>
            <person name="Nwogha J."/>
            <person name="Shu S."/>
            <person name="Carlson J."/>
            <person name="Kariba R."/>
            <person name="Muthemba S."/>
            <person name="Knop K."/>
            <person name="Barton G.J."/>
            <person name="Sherwood A.V."/>
            <person name="Lopez-Montes A."/>
            <person name="Asiedu R."/>
            <person name="Jamnadass R."/>
            <person name="Muchugi A."/>
            <person name="Goodstein D."/>
            <person name="Egesi C.N."/>
            <person name="Featherston J."/>
            <person name="Asfaw A."/>
            <person name="Simpson G.G."/>
            <person name="Dolezel J."/>
            <person name="Hendre P.S."/>
            <person name="Van Deynze A."/>
            <person name="Kumar P.L."/>
            <person name="Obidiegwu J.E."/>
            <person name="Bhattacharjee R."/>
            <person name="Rokhsar D.S."/>
        </authorList>
    </citation>
    <scope>NUCLEOTIDE SEQUENCE [LARGE SCALE GENOMIC DNA]</scope>
    <source>
        <strain evidence="2">cv. TDa95/00328</strain>
    </source>
</reference>
<sequence length="126" mass="13331">MAATAASSLVVVNMIERAHQTYRQEQHDEALGLQSSLRPFTFHAAVASVSSPIVLSPARFRLDNFGPWPGSRKRNNWKGGGGGGGGSLPSRGIAAGLGCVARSRGPALVFIRVLKVSFTCLGFSMF</sequence>
<dbReference type="Proteomes" id="UP000827976">
    <property type="component" value="Chromosome 4"/>
</dbReference>
<gene>
    <name evidence="1" type="ORF">IHE45_04G078100</name>
</gene>